<keyword evidence="3" id="KW-1185">Reference proteome</keyword>
<feature type="non-terminal residue" evidence="2">
    <location>
        <position position="937"/>
    </location>
</feature>
<name>A0A816FDX7_ADIRI</name>
<evidence type="ECO:0000313" key="2">
    <source>
        <dbReference type="EMBL" id="CAF1660287.1"/>
    </source>
</evidence>
<dbReference type="EMBL" id="CAJNOR010011298">
    <property type="protein sequence ID" value="CAF1660287.1"/>
    <property type="molecule type" value="Genomic_DNA"/>
</dbReference>
<feature type="transmembrane region" description="Helical" evidence="1">
    <location>
        <begin position="236"/>
        <end position="254"/>
    </location>
</feature>
<dbReference type="Proteomes" id="UP000663828">
    <property type="component" value="Unassembled WGS sequence"/>
</dbReference>
<keyword evidence="1" id="KW-0812">Transmembrane</keyword>
<feature type="transmembrane region" description="Helical" evidence="1">
    <location>
        <begin position="654"/>
        <end position="672"/>
    </location>
</feature>
<keyword evidence="1" id="KW-1133">Transmembrane helix</keyword>
<feature type="non-terminal residue" evidence="2">
    <location>
        <position position="1"/>
    </location>
</feature>
<accession>A0A816FDX7</accession>
<organism evidence="2 3">
    <name type="scientific">Adineta ricciae</name>
    <name type="common">Rotifer</name>
    <dbReference type="NCBI Taxonomy" id="249248"/>
    <lineage>
        <taxon>Eukaryota</taxon>
        <taxon>Metazoa</taxon>
        <taxon>Spiralia</taxon>
        <taxon>Gnathifera</taxon>
        <taxon>Rotifera</taxon>
        <taxon>Eurotatoria</taxon>
        <taxon>Bdelloidea</taxon>
        <taxon>Adinetida</taxon>
        <taxon>Adinetidae</taxon>
        <taxon>Adineta</taxon>
    </lineage>
</organism>
<reference evidence="2" key="1">
    <citation type="submission" date="2021-02" db="EMBL/GenBank/DDBJ databases">
        <authorList>
            <person name="Nowell W R."/>
        </authorList>
    </citation>
    <scope>NUCLEOTIDE SEQUENCE</scope>
</reference>
<keyword evidence="1" id="KW-0472">Membrane</keyword>
<protein>
    <submittedName>
        <fullName evidence="2">Uncharacterized protein</fullName>
    </submittedName>
</protein>
<sequence length="937" mass="107044">TDYLLYIPSASVYASSSPWSYNSCNCASTSTCGYEAPIRRYPNQTVTFIVPGFYIGCYVIESLLKSNLKCFYNQKCITSLQFHFSGTIPFNATSLNSTSTTRYFQNSTIQDLLNYLMVEEWDTTENYTSYYADCRPSQCVYTYTARNDITYIVTTLIGLLGGLMTILRLLVPPTIKFIRKKCSFRRRSESDEPEQRSVGSLFTKLKLYIATFNMFPSIPPSTSNYVLQNQRISTRVFIILLATILVILSIYNSVGTITKAITVKTPTLEQYLHLYAAYPQTLTCPCTEISVEYAKFIEVYYSFHQVCTSDFIGKEWIRYVASSFTYTTVWRSDFRWTGASLFRALRTNCQLMNTTVSDNLERFYSEEYVNAFLSPPELFSSQIYALSEQFKTATISSRLLAISMMRDTTQANALYTTQLTNFNLQGENANNMIVSESVVYDDCRCDISSKCVLPSGIYDYRTYATQFMVPGVYYGCYVIESLLQSNLQCFYNQTCTNILTSYFSTNLRFNATALNSLLPSRYSVESTIQDLVNDLMMEEWRTVGNYTSYYAGCRPAQCVYTYTARNDIIYIVTVLIGLVGGLMTVLQLLVPRLVTFVRKACTFRRFNRDASGQYQSSVTVTKVKQYASAFNLFPSIPPADNAYDLQNQKISTRVYIILLAIILVFLLMYNSLRTLTETVTVKTPTLEQYSRLYSEYSETMTCPCTKISVKYEKLVEVHYSFHQVCRSHFVSEKWIDFLALYASTTKLNYDDFRWTAKYTFQALRAFCQLMNTTISDNLKRFYSEEYVSAFVTPPELLQSQVQGSVEQFKTATINSLLLSLSMIRETTHGNSLFSGLQINYYLYQTPDRELSPIVRNYGNCSCASSLTCGYQSAVRDYGSHRVKFSVPGFYVGCYVIESLLRSNLQCFYNQSCVSTLQSYFTGVLQFNATALDSSLTS</sequence>
<evidence type="ECO:0000313" key="3">
    <source>
        <dbReference type="Proteomes" id="UP000663828"/>
    </source>
</evidence>
<proteinExistence type="predicted"/>
<feature type="transmembrane region" description="Helical" evidence="1">
    <location>
        <begin position="568"/>
        <end position="590"/>
    </location>
</feature>
<gene>
    <name evidence="2" type="ORF">XAT740_LOCUS56718</name>
</gene>
<dbReference type="AlphaFoldDB" id="A0A816FDX7"/>
<feature type="transmembrane region" description="Helical" evidence="1">
    <location>
        <begin position="149"/>
        <end position="171"/>
    </location>
</feature>
<comment type="caution">
    <text evidence="2">The sequence shown here is derived from an EMBL/GenBank/DDBJ whole genome shotgun (WGS) entry which is preliminary data.</text>
</comment>
<evidence type="ECO:0000256" key="1">
    <source>
        <dbReference type="SAM" id="Phobius"/>
    </source>
</evidence>